<evidence type="ECO:0000256" key="6">
    <source>
        <dbReference type="ARBA" id="ARBA00012766"/>
    </source>
</evidence>
<keyword evidence="17" id="KW-1185">Reference proteome</keyword>
<dbReference type="Gene3D" id="3.40.430.10">
    <property type="entry name" value="Dihydrofolate Reductase, subunit A"/>
    <property type="match status" value="1"/>
</dbReference>
<evidence type="ECO:0000256" key="8">
    <source>
        <dbReference type="ARBA" id="ARBA00019930"/>
    </source>
</evidence>
<comment type="pathway">
    <text evidence="3">Cofactor biosynthesis; riboflavin biosynthesis; 5-amino-6-(D-ribitylamino)uracil from GTP: step 3/4.</text>
</comment>
<evidence type="ECO:0000256" key="12">
    <source>
        <dbReference type="ARBA" id="ARBA00022857"/>
    </source>
</evidence>
<evidence type="ECO:0000256" key="11">
    <source>
        <dbReference type="ARBA" id="ARBA00022833"/>
    </source>
</evidence>
<evidence type="ECO:0000256" key="3">
    <source>
        <dbReference type="ARBA" id="ARBA00004910"/>
    </source>
</evidence>
<dbReference type="CDD" id="cd01284">
    <property type="entry name" value="Riboflavin_deaminase-reductase"/>
    <property type="match status" value="1"/>
</dbReference>
<dbReference type="InterPro" id="IPR024072">
    <property type="entry name" value="DHFR-like_dom_sf"/>
</dbReference>
<evidence type="ECO:0000256" key="13">
    <source>
        <dbReference type="ARBA" id="ARBA00023002"/>
    </source>
</evidence>
<dbReference type="Pfam" id="PF00383">
    <property type="entry name" value="dCMP_cyt_deam_1"/>
    <property type="match status" value="1"/>
</dbReference>
<evidence type="ECO:0000256" key="7">
    <source>
        <dbReference type="ARBA" id="ARBA00013173"/>
    </source>
</evidence>
<keyword evidence="12" id="KW-0521">NADP</keyword>
<evidence type="ECO:0000259" key="15">
    <source>
        <dbReference type="PROSITE" id="PS51747"/>
    </source>
</evidence>
<evidence type="ECO:0000313" key="17">
    <source>
        <dbReference type="Proteomes" id="UP001057498"/>
    </source>
</evidence>
<dbReference type="PROSITE" id="PS51747">
    <property type="entry name" value="CYT_DCMP_DEAMINASES_2"/>
    <property type="match status" value="1"/>
</dbReference>
<evidence type="ECO:0000256" key="10">
    <source>
        <dbReference type="ARBA" id="ARBA00022723"/>
    </source>
</evidence>
<dbReference type="Pfam" id="PF01872">
    <property type="entry name" value="RibD_C"/>
    <property type="match status" value="1"/>
</dbReference>
<gene>
    <name evidence="16" type="primary">ribD</name>
    <name evidence="16" type="ORF">CATMQ487_40290</name>
</gene>
<comment type="similarity">
    <text evidence="4">In the N-terminal section; belongs to the cytidine and deoxycytidylate deaminase family.</text>
</comment>
<dbReference type="PIRSF" id="PIRSF006769">
    <property type="entry name" value="RibD"/>
    <property type="match status" value="1"/>
</dbReference>
<evidence type="ECO:0000256" key="5">
    <source>
        <dbReference type="ARBA" id="ARBA00007417"/>
    </source>
</evidence>
<proteinExistence type="inferred from homology"/>
<evidence type="ECO:0000256" key="14">
    <source>
        <dbReference type="ARBA" id="ARBA00023268"/>
    </source>
</evidence>
<dbReference type="PANTHER" id="PTHR38011:SF7">
    <property type="entry name" value="2,5-DIAMINO-6-RIBOSYLAMINO-4(3H)-PYRIMIDINONE 5'-PHOSPHATE REDUCTASE"/>
    <property type="match status" value="1"/>
</dbReference>
<dbReference type="EC" id="3.5.4.26" evidence="6"/>
<evidence type="ECO:0000256" key="2">
    <source>
        <dbReference type="ARBA" id="ARBA00004882"/>
    </source>
</evidence>
<keyword evidence="9" id="KW-0686">Riboflavin biosynthesis</keyword>
<reference evidence="16" key="1">
    <citation type="submission" date="2022-04" db="EMBL/GenBank/DDBJ databases">
        <title>Whole genome sequence of Sphaerotilus sp. FB-5.</title>
        <authorList>
            <person name="Takeda M."/>
            <person name="Narihara S."/>
            <person name="Akimoto M."/>
            <person name="Akimoto R."/>
            <person name="Nishiyashiki S."/>
            <person name="Murakami T."/>
        </authorList>
    </citation>
    <scope>NUCLEOTIDE SEQUENCE</scope>
    <source>
        <strain evidence="16">FB-5</strain>
    </source>
</reference>
<dbReference type="PROSITE" id="PS00903">
    <property type="entry name" value="CYT_DCMP_DEAMINASES_1"/>
    <property type="match status" value="1"/>
</dbReference>
<comment type="function">
    <text evidence="1">Converts 2,5-diamino-6-(ribosylamino)-4(3h)-pyrimidinone 5'-phosphate into 5-amino-6-(ribosylamino)-2,4(1h,3h)-pyrimidinedione 5'-phosphate.</text>
</comment>
<evidence type="ECO:0000256" key="1">
    <source>
        <dbReference type="ARBA" id="ARBA00002151"/>
    </source>
</evidence>
<evidence type="ECO:0000313" key="16">
    <source>
        <dbReference type="EMBL" id="BDI07059.1"/>
    </source>
</evidence>
<feature type="domain" description="CMP/dCMP-type deaminase" evidence="15">
    <location>
        <begin position="37"/>
        <end position="165"/>
    </location>
</feature>
<name>A0ABM7YR65_9BURK</name>
<dbReference type="EC" id="1.1.1.193" evidence="7"/>
<dbReference type="EMBL" id="AP025730">
    <property type="protein sequence ID" value="BDI07059.1"/>
    <property type="molecule type" value="Genomic_DNA"/>
</dbReference>
<keyword evidence="10" id="KW-0479">Metal-binding</keyword>
<accession>A0ABM7YR65</accession>
<dbReference type="InterPro" id="IPR002125">
    <property type="entry name" value="CMP_dCMP_dom"/>
</dbReference>
<dbReference type="NCBIfam" id="TIGR00227">
    <property type="entry name" value="ribD_Cterm"/>
    <property type="match status" value="1"/>
</dbReference>
<dbReference type="InterPro" id="IPR011549">
    <property type="entry name" value="RibD_C"/>
</dbReference>
<dbReference type="InterPro" id="IPR002734">
    <property type="entry name" value="RibDG_C"/>
</dbReference>
<dbReference type="Proteomes" id="UP001057498">
    <property type="component" value="Chromosome"/>
</dbReference>
<dbReference type="InterPro" id="IPR050765">
    <property type="entry name" value="Riboflavin_Biosynth_HTPR"/>
</dbReference>
<dbReference type="InterPro" id="IPR004794">
    <property type="entry name" value="Eubact_RibD"/>
</dbReference>
<dbReference type="InterPro" id="IPR016192">
    <property type="entry name" value="APOBEC/CMP_deaminase_Zn-bd"/>
</dbReference>
<keyword evidence="14" id="KW-0511">Multifunctional enzyme</keyword>
<organism evidence="16 17">
    <name type="scientific">Sphaerotilus microaerophilus</name>
    <dbReference type="NCBI Taxonomy" id="2914710"/>
    <lineage>
        <taxon>Bacteria</taxon>
        <taxon>Pseudomonadati</taxon>
        <taxon>Pseudomonadota</taxon>
        <taxon>Betaproteobacteria</taxon>
        <taxon>Burkholderiales</taxon>
        <taxon>Sphaerotilaceae</taxon>
        <taxon>Sphaerotilus</taxon>
    </lineage>
</organism>
<comment type="pathway">
    <text evidence="2">Cofactor biosynthesis; riboflavin biosynthesis; 5-amino-6-(D-ribitylamino)uracil from GTP: step 2/4.</text>
</comment>
<dbReference type="NCBIfam" id="TIGR00326">
    <property type="entry name" value="eubact_ribD"/>
    <property type="match status" value="1"/>
</dbReference>
<dbReference type="InterPro" id="IPR016193">
    <property type="entry name" value="Cytidine_deaminase-like"/>
</dbReference>
<comment type="similarity">
    <text evidence="5">In the C-terminal section; belongs to the HTP reductase family.</text>
</comment>
<dbReference type="Gene3D" id="3.40.140.10">
    <property type="entry name" value="Cytidine Deaminase, domain 2"/>
    <property type="match status" value="1"/>
</dbReference>
<protein>
    <recommendedName>
        <fullName evidence="8">Riboflavin biosynthesis protein RibD</fullName>
        <ecNumber evidence="7">1.1.1.193</ecNumber>
        <ecNumber evidence="6">3.5.4.26</ecNumber>
    </recommendedName>
</protein>
<keyword evidence="13" id="KW-0560">Oxidoreductase</keyword>
<keyword evidence="11" id="KW-0862">Zinc</keyword>
<dbReference type="SUPFAM" id="SSF53597">
    <property type="entry name" value="Dihydrofolate reductase-like"/>
    <property type="match status" value="1"/>
</dbReference>
<evidence type="ECO:0000256" key="4">
    <source>
        <dbReference type="ARBA" id="ARBA00005259"/>
    </source>
</evidence>
<evidence type="ECO:0000256" key="9">
    <source>
        <dbReference type="ARBA" id="ARBA00022619"/>
    </source>
</evidence>
<dbReference type="PANTHER" id="PTHR38011">
    <property type="entry name" value="DIHYDROFOLATE REDUCTASE FAMILY PROTEIN (AFU_ORTHOLOGUE AFUA_8G06820)"/>
    <property type="match status" value="1"/>
</dbReference>
<dbReference type="SUPFAM" id="SSF53927">
    <property type="entry name" value="Cytidine deaminase-like"/>
    <property type="match status" value="1"/>
</dbReference>
<sequence length="418" mass="43894">MRHRGAPPGRTAPLSLCISVTPVPSFPTQTDPTAYSAADQAHMQLALDLAEQAIGLTEPNPRVGCVIATPQGQVLGSGHTQQAGGPHAEVMALRAARESAGDAALRGATAYVTLEPCAHHGRTPPCADALLAAGIARVVASLRDPFPQVAGQGLVRLAAAGVRVELGLGAARAQEQNLGFFSRVLRGRPWVRLKIAASLDGLTALPNGRSQWITGPDARRDGHAWRQRAGAVLTGIGTVRDDDPRLDVRLVPSPRQPLRVLLDSGLAVDASARLLQPPGDVLVYTAAAPACDPGFDPARIQVIPAPPPDSVADDQARTRVHLDSVLADLAQRGVNELHVEAGYTLNGAFIAADLVDELLLYLAPKLLGQGRGLASFGPLVTLDGAPQLDFQRIDRIGDDLRVLARPRGRLAGWLTDAA</sequence>